<dbReference type="RefSeq" id="WP_339573769.1">
    <property type="nucleotide sequence ID" value="NZ_JBBIAA010000002.1"/>
</dbReference>
<dbReference type="InterPro" id="IPR001296">
    <property type="entry name" value="Glyco_trans_1"/>
</dbReference>
<evidence type="ECO:0000313" key="6">
    <source>
        <dbReference type="Proteomes" id="UP001387100"/>
    </source>
</evidence>
<gene>
    <name evidence="5" type="ORF">WDZ17_03680</name>
</gene>
<dbReference type="EMBL" id="JBBIAA010000002">
    <property type="protein sequence ID" value="MEJ5944390.1"/>
    <property type="molecule type" value="Genomic_DNA"/>
</dbReference>
<dbReference type="Gene3D" id="3.40.50.2000">
    <property type="entry name" value="Glycogen Phosphorylase B"/>
    <property type="match status" value="1"/>
</dbReference>
<dbReference type="PANTHER" id="PTHR12526:SF510">
    <property type="entry name" value="D-INOSITOL 3-PHOSPHATE GLYCOSYLTRANSFERASE"/>
    <property type="match status" value="1"/>
</dbReference>
<evidence type="ECO:0000313" key="5">
    <source>
        <dbReference type="EMBL" id="MEJ5944390.1"/>
    </source>
</evidence>
<evidence type="ECO:0000256" key="1">
    <source>
        <dbReference type="ARBA" id="ARBA00022676"/>
    </source>
</evidence>
<dbReference type="Proteomes" id="UP001387100">
    <property type="component" value="Unassembled WGS sequence"/>
</dbReference>
<evidence type="ECO:0000256" key="3">
    <source>
        <dbReference type="SAM" id="MobiDB-lite"/>
    </source>
</evidence>
<proteinExistence type="predicted"/>
<dbReference type="Pfam" id="PF00534">
    <property type="entry name" value="Glycos_transf_1"/>
    <property type="match status" value="1"/>
</dbReference>
<keyword evidence="2 5" id="KW-0808">Transferase</keyword>
<dbReference type="PANTHER" id="PTHR12526">
    <property type="entry name" value="GLYCOSYLTRANSFERASE"/>
    <property type="match status" value="1"/>
</dbReference>
<keyword evidence="6" id="KW-1185">Reference proteome</keyword>
<evidence type="ECO:0000259" key="4">
    <source>
        <dbReference type="Pfam" id="PF00534"/>
    </source>
</evidence>
<dbReference type="GO" id="GO:0016757">
    <property type="term" value="F:glycosyltransferase activity"/>
    <property type="evidence" value="ECO:0007669"/>
    <property type="project" value="UniProtKB-KW"/>
</dbReference>
<dbReference type="SUPFAM" id="SSF53756">
    <property type="entry name" value="UDP-Glycosyltransferase/glycogen phosphorylase"/>
    <property type="match status" value="1"/>
</dbReference>
<feature type="region of interest" description="Disordered" evidence="3">
    <location>
        <begin position="332"/>
        <end position="352"/>
    </location>
</feature>
<reference evidence="5 6" key="1">
    <citation type="journal article" date="2017" name="Int. J. Syst. Evol. Microbiol.">
        <title>Pseudokineococcus basanitobsidens sp. nov., isolated from volcanic rock.</title>
        <authorList>
            <person name="Lee D.W."/>
            <person name="Park M.Y."/>
            <person name="Kim J.J."/>
            <person name="Kim B.S."/>
        </authorList>
    </citation>
    <scope>NUCLEOTIDE SEQUENCE [LARGE SCALE GENOMIC DNA]</scope>
    <source>
        <strain evidence="5 6">DSM 103726</strain>
    </source>
</reference>
<dbReference type="EC" id="2.4.-.-" evidence="5"/>
<feature type="compositionally biased region" description="Low complexity" evidence="3">
    <location>
        <begin position="332"/>
        <end position="342"/>
    </location>
</feature>
<name>A0ABU8RH74_9ACTN</name>
<evidence type="ECO:0000256" key="2">
    <source>
        <dbReference type="ARBA" id="ARBA00022679"/>
    </source>
</evidence>
<keyword evidence="1 5" id="KW-0328">Glycosyltransferase</keyword>
<feature type="domain" description="Glycosyl transferase family 1" evidence="4">
    <location>
        <begin position="172"/>
        <end position="330"/>
    </location>
</feature>
<organism evidence="5 6">
    <name type="scientific">Pseudokineococcus basanitobsidens</name>
    <dbReference type="NCBI Taxonomy" id="1926649"/>
    <lineage>
        <taxon>Bacteria</taxon>
        <taxon>Bacillati</taxon>
        <taxon>Actinomycetota</taxon>
        <taxon>Actinomycetes</taxon>
        <taxon>Kineosporiales</taxon>
        <taxon>Kineosporiaceae</taxon>
        <taxon>Pseudokineococcus</taxon>
    </lineage>
</organism>
<protein>
    <submittedName>
        <fullName evidence="5">Glycosyltransferase</fullName>
        <ecNumber evidence="5">2.4.-.-</ecNumber>
    </submittedName>
</protein>
<accession>A0ABU8RH74</accession>
<comment type="caution">
    <text evidence="5">The sequence shown here is derived from an EMBL/GenBank/DDBJ whole genome shotgun (WGS) entry which is preliminary data.</text>
</comment>
<sequence>MSVAGRRPPVLLVVPGDLDAPTGGTVYDRRLAGALADLGVDVRVVPVEGAWPRGSARDRRRLAEVLADARGPVLVDGLVGAGAPEALEAATAAGAAVHLLLHLPLALEHVGAPGSAAGDDVADLVALEDRALAAVRGVVVTSRWAAEHLASGARAAGGPVVVAEPGTDPAAPARGSTPPFLLQLATLSPRKAQDVVVAALAEVVDLPWTAALVGDDAADPGYALGVRSAVAAAGLEDRVALTGPLAGAALEAVRSAADLVLAPSHAETWGMAVAEGLARGVPAVVGAGTGTEEVLGVGAPGSDAADPPGAVVAPGDPAALAAALRRLLEAGGDPDGPLGRARSAARRRGAGLAGWDHTARRVAEALGVVP</sequence>